<dbReference type="Pfam" id="PF00080">
    <property type="entry name" value="Sod_Cu"/>
    <property type="match status" value="1"/>
</dbReference>
<gene>
    <name evidence="11" type="ORF">KFL_006310030</name>
</gene>
<dbReference type="AlphaFoldDB" id="A0A1Y1II22"/>
<dbReference type="EC" id="1.15.1.1" evidence="9"/>
<comment type="similarity">
    <text evidence="1 9">Belongs to the Cu-Zn superoxide dismutase family.</text>
</comment>
<keyword evidence="4" id="KW-0049">Antioxidant</keyword>
<dbReference type="PROSITE" id="PS00332">
    <property type="entry name" value="SOD_CU_ZN_2"/>
    <property type="match status" value="1"/>
</dbReference>
<evidence type="ECO:0000256" key="4">
    <source>
        <dbReference type="ARBA" id="ARBA00022862"/>
    </source>
</evidence>
<dbReference type="InterPro" id="IPR036423">
    <property type="entry name" value="SOD-like_Cu/Zn_dom_sf"/>
</dbReference>
<evidence type="ECO:0000256" key="6">
    <source>
        <dbReference type="ARBA" id="ARBA00023008"/>
    </source>
</evidence>
<organism evidence="11 12">
    <name type="scientific">Klebsormidium nitens</name>
    <name type="common">Green alga</name>
    <name type="synonym">Ulothrix nitens</name>
    <dbReference type="NCBI Taxonomy" id="105231"/>
    <lineage>
        <taxon>Eukaryota</taxon>
        <taxon>Viridiplantae</taxon>
        <taxon>Streptophyta</taxon>
        <taxon>Klebsormidiophyceae</taxon>
        <taxon>Klebsormidiales</taxon>
        <taxon>Klebsormidiaceae</taxon>
        <taxon>Klebsormidium</taxon>
    </lineage>
</organism>
<keyword evidence="6 9" id="KW-0186">Copper</keyword>
<evidence type="ECO:0000256" key="7">
    <source>
        <dbReference type="ARBA" id="ARBA00023157"/>
    </source>
</evidence>
<dbReference type="InterPro" id="IPR001424">
    <property type="entry name" value="SOD_Cu_Zn_dom"/>
</dbReference>
<dbReference type="OMA" id="IVAHEGC"/>
<evidence type="ECO:0000256" key="8">
    <source>
        <dbReference type="ARBA" id="ARBA00049204"/>
    </source>
</evidence>
<evidence type="ECO:0000256" key="2">
    <source>
        <dbReference type="ARBA" id="ARBA00022723"/>
    </source>
</evidence>
<dbReference type="OrthoDB" id="2015551at2759"/>
<keyword evidence="12" id="KW-1185">Reference proteome</keyword>
<dbReference type="PRINTS" id="PR00068">
    <property type="entry name" value="CUZNDISMTASE"/>
</dbReference>
<dbReference type="GO" id="GO:0009507">
    <property type="term" value="C:chloroplast"/>
    <property type="evidence" value="ECO:0007669"/>
    <property type="project" value="UniProtKB-ARBA"/>
</dbReference>
<feature type="domain" description="Superoxide dismutase copper/zinc binding" evidence="10">
    <location>
        <begin position="71"/>
        <end position="205"/>
    </location>
</feature>
<sequence length="211" mass="21498">MASACIASSALASASLSSSFKSVLPSTQVQSSFLGHAICAKPAHKVSYRRELVISAALKKAVAVLKGESKVTGTITLEQEDDGPVKVTGKITGLAPGEHGFHLHQFGDTTNGCISTGPHFNPNGKTHGAPGDEERHAGDLGNVVADDQGVATINITDKQIPLSGPNSVVGRAFVIHELKDDLGKGGHELSSTTGNAGGRLACGVVGLTPTS</sequence>
<dbReference type="InterPro" id="IPR018152">
    <property type="entry name" value="SOD_Cu/Zn_BS"/>
</dbReference>
<dbReference type="CDD" id="cd00305">
    <property type="entry name" value="Cu-Zn_Superoxide_Dismutase"/>
    <property type="match status" value="1"/>
</dbReference>
<evidence type="ECO:0000256" key="5">
    <source>
        <dbReference type="ARBA" id="ARBA00023002"/>
    </source>
</evidence>
<dbReference type="PANTHER" id="PTHR10003">
    <property type="entry name" value="SUPEROXIDE DISMUTASE CU-ZN -RELATED"/>
    <property type="match status" value="1"/>
</dbReference>
<keyword evidence="3 9" id="KW-0862">Zinc</keyword>
<evidence type="ECO:0000259" key="10">
    <source>
        <dbReference type="Pfam" id="PF00080"/>
    </source>
</evidence>
<evidence type="ECO:0000313" key="12">
    <source>
        <dbReference type="Proteomes" id="UP000054558"/>
    </source>
</evidence>
<comment type="cofactor">
    <cofactor evidence="9">
        <name>Zn(2+)</name>
        <dbReference type="ChEBI" id="CHEBI:29105"/>
    </cofactor>
    <text evidence="9">Binds 1 zinc ion per subunit.</text>
</comment>
<dbReference type="GO" id="GO:0005507">
    <property type="term" value="F:copper ion binding"/>
    <property type="evidence" value="ECO:0000318"/>
    <property type="project" value="GO_Central"/>
</dbReference>
<comment type="function">
    <text evidence="9">Destroys radicals which are normally produced within the cells and which are toxic to biological systems.</text>
</comment>
<evidence type="ECO:0000313" key="11">
    <source>
        <dbReference type="EMBL" id="GAQ90353.1"/>
    </source>
</evidence>
<dbReference type="FunFam" id="2.60.40.200:FF:000003">
    <property type="entry name" value="Superoxide dismutase [Cu-Zn], chloroplastic"/>
    <property type="match status" value="1"/>
</dbReference>
<keyword evidence="7" id="KW-1015">Disulfide bond</keyword>
<dbReference type="EMBL" id="DF237580">
    <property type="protein sequence ID" value="GAQ90353.1"/>
    <property type="molecule type" value="Genomic_DNA"/>
</dbReference>
<dbReference type="Gene3D" id="2.60.40.200">
    <property type="entry name" value="Superoxide dismutase, copper/zinc binding domain"/>
    <property type="match status" value="1"/>
</dbReference>
<comment type="catalytic activity">
    <reaction evidence="8 9">
        <text>2 superoxide + 2 H(+) = H2O2 + O2</text>
        <dbReference type="Rhea" id="RHEA:20696"/>
        <dbReference type="ChEBI" id="CHEBI:15378"/>
        <dbReference type="ChEBI" id="CHEBI:15379"/>
        <dbReference type="ChEBI" id="CHEBI:16240"/>
        <dbReference type="ChEBI" id="CHEBI:18421"/>
        <dbReference type="EC" id="1.15.1.1"/>
    </reaction>
</comment>
<dbReference type="STRING" id="105231.A0A1Y1II22"/>
<dbReference type="GO" id="GO:0019430">
    <property type="term" value="P:removal of superoxide radicals"/>
    <property type="evidence" value="ECO:0000318"/>
    <property type="project" value="GO_Central"/>
</dbReference>
<keyword evidence="5 9" id="KW-0560">Oxidoreductase</keyword>
<dbReference type="SUPFAM" id="SSF49329">
    <property type="entry name" value="Cu,Zn superoxide dismutase-like"/>
    <property type="match status" value="1"/>
</dbReference>
<protein>
    <recommendedName>
        <fullName evidence="9">Superoxide dismutase [Cu-Zn]</fullName>
        <ecNumber evidence="9">1.15.1.1</ecNumber>
    </recommendedName>
</protein>
<dbReference type="InterPro" id="IPR024134">
    <property type="entry name" value="SOD_Cu/Zn_/chaperone"/>
</dbReference>
<proteinExistence type="inferred from homology"/>
<comment type="cofactor">
    <cofactor evidence="9">
        <name>Cu cation</name>
        <dbReference type="ChEBI" id="CHEBI:23378"/>
    </cofactor>
    <text evidence="9">Binds 1 copper ion per subunit.</text>
</comment>
<name>A0A1Y1II22_KLENI</name>
<dbReference type="GO" id="GO:0004784">
    <property type="term" value="F:superoxide dismutase activity"/>
    <property type="evidence" value="ECO:0000318"/>
    <property type="project" value="GO_Central"/>
</dbReference>
<evidence type="ECO:0000256" key="3">
    <source>
        <dbReference type="ARBA" id="ARBA00022833"/>
    </source>
</evidence>
<dbReference type="Proteomes" id="UP000054558">
    <property type="component" value="Unassembled WGS sequence"/>
</dbReference>
<keyword evidence="2 9" id="KW-0479">Metal-binding</keyword>
<evidence type="ECO:0000256" key="9">
    <source>
        <dbReference type="RuleBase" id="RU000393"/>
    </source>
</evidence>
<dbReference type="PROSITE" id="PS00087">
    <property type="entry name" value="SOD_CU_ZN_1"/>
    <property type="match status" value="1"/>
</dbReference>
<reference evidence="11 12" key="1">
    <citation type="journal article" date="2014" name="Nat. Commun.">
        <title>Klebsormidium flaccidum genome reveals primary factors for plant terrestrial adaptation.</title>
        <authorList>
            <person name="Hori K."/>
            <person name="Maruyama F."/>
            <person name="Fujisawa T."/>
            <person name="Togashi T."/>
            <person name="Yamamoto N."/>
            <person name="Seo M."/>
            <person name="Sato S."/>
            <person name="Yamada T."/>
            <person name="Mori H."/>
            <person name="Tajima N."/>
            <person name="Moriyama T."/>
            <person name="Ikeuchi M."/>
            <person name="Watanabe M."/>
            <person name="Wada H."/>
            <person name="Kobayashi K."/>
            <person name="Saito M."/>
            <person name="Masuda T."/>
            <person name="Sasaki-Sekimoto Y."/>
            <person name="Mashiguchi K."/>
            <person name="Awai K."/>
            <person name="Shimojima M."/>
            <person name="Masuda S."/>
            <person name="Iwai M."/>
            <person name="Nobusawa T."/>
            <person name="Narise T."/>
            <person name="Kondo S."/>
            <person name="Saito H."/>
            <person name="Sato R."/>
            <person name="Murakawa M."/>
            <person name="Ihara Y."/>
            <person name="Oshima-Yamada Y."/>
            <person name="Ohtaka K."/>
            <person name="Satoh M."/>
            <person name="Sonobe K."/>
            <person name="Ishii M."/>
            <person name="Ohtani R."/>
            <person name="Kanamori-Sato M."/>
            <person name="Honoki R."/>
            <person name="Miyazaki D."/>
            <person name="Mochizuki H."/>
            <person name="Umetsu J."/>
            <person name="Higashi K."/>
            <person name="Shibata D."/>
            <person name="Kamiya Y."/>
            <person name="Sato N."/>
            <person name="Nakamura Y."/>
            <person name="Tabata S."/>
            <person name="Ida S."/>
            <person name="Kurokawa K."/>
            <person name="Ohta H."/>
        </authorList>
    </citation>
    <scope>NUCLEOTIDE SEQUENCE [LARGE SCALE GENOMIC DNA]</scope>
    <source>
        <strain evidence="11 12">NIES-2285</strain>
    </source>
</reference>
<dbReference type="SMR" id="A0A1Y1II22"/>
<accession>A0A1Y1II22</accession>
<evidence type="ECO:0000256" key="1">
    <source>
        <dbReference type="ARBA" id="ARBA00010457"/>
    </source>
</evidence>